<evidence type="ECO:0000256" key="2">
    <source>
        <dbReference type="ARBA" id="ARBA00023110"/>
    </source>
</evidence>
<evidence type="ECO:0000259" key="5">
    <source>
        <dbReference type="PROSITE" id="PS50072"/>
    </source>
</evidence>
<evidence type="ECO:0000313" key="7">
    <source>
        <dbReference type="Proteomes" id="UP000033514"/>
    </source>
</evidence>
<comment type="caution">
    <text evidence="6">The sequence shown here is derived from an EMBL/GenBank/DDBJ whole genome shotgun (WGS) entry which is preliminary data.</text>
</comment>
<name>A0A0F5LBN1_9HYPH</name>
<evidence type="ECO:0000313" key="6">
    <source>
        <dbReference type="EMBL" id="KKB79753.1"/>
    </source>
</evidence>
<keyword evidence="4" id="KW-0732">Signal</keyword>
<dbReference type="PROSITE" id="PS00170">
    <property type="entry name" value="CSA_PPIASE_1"/>
    <property type="match status" value="1"/>
</dbReference>
<dbReference type="PANTHER" id="PTHR45625:SF4">
    <property type="entry name" value="PEPTIDYLPROLYL ISOMERASE DOMAIN AND WD REPEAT-CONTAINING PROTEIN 1"/>
    <property type="match status" value="1"/>
</dbReference>
<feature type="chain" id="PRO_5006515806" description="Peptidyl-prolyl cis-trans isomerase" evidence="4">
    <location>
        <begin position="26"/>
        <end position="194"/>
    </location>
</feature>
<feature type="signal peptide" evidence="4">
    <location>
        <begin position="1"/>
        <end position="25"/>
    </location>
</feature>
<dbReference type="GO" id="GO:0003755">
    <property type="term" value="F:peptidyl-prolyl cis-trans isomerase activity"/>
    <property type="evidence" value="ECO:0007669"/>
    <property type="project" value="UniProtKB-UniRule"/>
</dbReference>
<proteinExistence type="inferred from homology"/>
<dbReference type="Gene3D" id="2.40.100.10">
    <property type="entry name" value="Cyclophilin-like"/>
    <property type="match status" value="1"/>
</dbReference>
<comment type="similarity">
    <text evidence="1 4">Belongs to the cyclophilin-type PPIase family.</text>
</comment>
<reference evidence="6 7" key="1">
    <citation type="submission" date="2015-03" db="EMBL/GenBank/DDBJ databases">
        <authorList>
            <person name="Hassan Y.I."/>
            <person name="Lepp D."/>
            <person name="Zhou T."/>
        </authorList>
    </citation>
    <scope>NUCLEOTIDE SEQUENCE [LARGE SCALE GENOMIC DNA]</scope>
    <source>
        <strain evidence="6 7">GH2-10</strain>
    </source>
</reference>
<dbReference type="GO" id="GO:0006457">
    <property type="term" value="P:protein folding"/>
    <property type="evidence" value="ECO:0007669"/>
    <property type="project" value="InterPro"/>
</dbReference>
<dbReference type="SUPFAM" id="SSF50891">
    <property type="entry name" value="Cyclophilin-like"/>
    <property type="match status" value="1"/>
</dbReference>
<protein>
    <recommendedName>
        <fullName evidence="4">Peptidyl-prolyl cis-trans isomerase</fullName>
        <shortName evidence="4">PPIase</shortName>
        <ecNumber evidence="4">5.2.1.8</ecNumber>
    </recommendedName>
</protein>
<gene>
    <name evidence="6" type="ORF">VW35_04390</name>
</gene>
<dbReference type="STRING" id="361041.VW35_04390"/>
<keyword evidence="2 4" id="KW-0697">Rotamase</keyword>
<dbReference type="PRINTS" id="PR00153">
    <property type="entry name" value="CSAPPISMRASE"/>
</dbReference>
<dbReference type="EMBL" id="LAJG01000014">
    <property type="protein sequence ID" value="KKB79753.1"/>
    <property type="molecule type" value="Genomic_DNA"/>
</dbReference>
<dbReference type="InterPro" id="IPR029000">
    <property type="entry name" value="Cyclophilin-like_dom_sf"/>
</dbReference>
<dbReference type="PROSITE" id="PS50072">
    <property type="entry name" value="CSA_PPIASE_2"/>
    <property type="match status" value="1"/>
</dbReference>
<evidence type="ECO:0000256" key="4">
    <source>
        <dbReference type="RuleBase" id="RU363019"/>
    </source>
</evidence>
<keyword evidence="3 4" id="KW-0413">Isomerase</keyword>
<keyword evidence="7" id="KW-1185">Reference proteome</keyword>
<feature type="domain" description="PPIase cyclophilin-type" evidence="5">
    <location>
        <begin position="39"/>
        <end position="194"/>
    </location>
</feature>
<dbReference type="PATRIC" id="fig|361041.3.peg.183"/>
<dbReference type="EC" id="5.2.1.8" evidence="4"/>
<dbReference type="Proteomes" id="UP000033514">
    <property type="component" value="Unassembled WGS sequence"/>
</dbReference>
<dbReference type="OrthoDB" id="9807797at2"/>
<comment type="function">
    <text evidence="4">PPIases accelerate the folding of proteins. It catalyzes the cis-trans isomerization of proline imidic peptide bonds in oligopeptides.</text>
</comment>
<dbReference type="Pfam" id="PF00160">
    <property type="entry name" value="Pro_isomerase"/>
    <property type="match status" value="1"/>
</dbReference>
<evidence type="ECO:0000256" key="1">
    <source>
        <dbReference type="ARBA" id="ARBA00007365"/>
    </source>
</evidence>
<dbReference type="CDD" id="cd00317">
    <property type="entry name" value="cyclophilin"/>
    <property type="match status" value="1"/>
</dbReference>
<dbReference type="InterPro" id="IPR020892">
    <property type="entry name" value="Cyclophilin-type_PPIase_CS"/>
</dbReference>
<comment type="catalytic activity">
    <reaction evidence="4">
        <text>[protein]-peptidylproline (omega=180) = [protein]-peptidylproline (omega=0)</text>
        <dbReference type="Rhea" id="RHEA:16237"/>
        <dbReference type="Rhea" id="RHEA-COMP:10747"/>
        <dbReference type="Rhea" id="RHEA-COMP:10748"/>
        <dbReference type="ChEBI" id="CHEBI:83833"/>
        <dbReference type="ChEBI" id="CHEBI:83834"/>
        <dbReference type="EC" id="5.2.1.8"/>
    </reaction>
</comment>
<dbReference type="RefSeq" id="WP_046141823.1">
    <property type="nucleotide sequence ID" value="NZ_LAJG01000014.1"/>
</dbReference>
<organism evidence="6 7">
    <name type="scientific">Devosia soli</name>
    <dbReference type="NCBI Taxonomy" id="361041"/>
    <lineage>
        <taxon>Bacteria</taxon>
        <taxon>Pseudomonadati</taxon>
        <taxon>Pseudomonadota</taxon>
        <taxon>Alphaproteobacteria</taxon>
        <taxon>Hyphomicrobiales</taxon>
        <taxon>Devosiaceae</taxon>
        <taxon>Devosia</taxon>
    </lineage>
</organism>
<evidence type="ECO:0000256" key="3">
    <source>
        <dbReference type="ARBA" id="ARBA00023235"/>
    </source>
</evidence>
<accession>A0A0F5LBN1</accession>
<dbReference type="AlphaFoldDB" id="A0A0F5LBN1"/>
<dbReference type="PANTHER" id="PTHR45625">
    <property type="entry name" value="PEPTIDYL-PROLYL CIS-TRANS ISOMERASE-RELATED"/>
    <property type="match status" value="1"/>
</dbReference>
<dbReference type="InterPro" id="IPR044666">
    <property type="entry name" value="Cyclophilin_A-like"/>
</dbReference>
<sequence>MTLSRRLFGGLAIAALVASAAPAFAQGGQPHLILTLEDGTVDIELLPAIAPKHVERIITLTNEGAYDGVVFHRVIDGFMAQTGDVQYGKTDAPGFNLSQAGMGGSDLPDVEAEFNSESFQRGAVGAARAQDPNSFNSQFFIVYADASFLNGQYTVFGKVVSGMEAVDGLEKGPQEANGAVANPDKIVKAVIEYK</sequence>
<dbReference type="InterPro" id="IPR002130">
    <property type="entry name" value="Cyclophilin-type_PPIase_dom"/>
</dbReference>